<dbReference type="InterPro" id="IPR004872">
    <property type="entry name" value="Lipoprotein_NlpA"/>
</dbReference>
<dbReference type="AlphaFoldDB" id="A0A7X2IZH2"/>
<dbReference type="PANTHER" id="PTHR30429:SF0">
    <property type="entry name" value="METHIONINE-BINDING LIPOPROTEIN METQ"/>
    <property type="match status" value="1"/>
</dbReference>
<evidence type="ECO:0000256" key="3">
    <source>
        <dbReference type="ARBA" id="ARBA00023136"/>
    </source>
</evidence>
<dbReference type="EMBL" id="WKKI01000010">
    <property type="protein sequence ID" value="MRX72013.1"/>
    <property type="molecule type" value="Genomic_DNA"/>
</dbReference>
<dbReference type="Pfam" id="PF03180">
    <property type="entry name" value="Lipoprotein_9"/>
    <property type="match status" value="1"/>
</dbReference>
<keyword evidence="4" id="KW-0564">Palmitate</keyword>
<evidence type="ECO:0000313" key="9">
    <source>
        <dbReference type="EMBL" id="MRX72013.1"/>
    </source>
</evidence>
<keyword evidence="10" id="KW-1185">Reference proteome</keyword>
<feature type="lipid moiety-binding region" description="S-diacylglycerol cysteine" evidence="7">
    <location>
        <position position="20"/>
    </location>
</feature>
<dbReference type="GO" id="GO:0016020">
    <property type="term" value="C:membrane"/>
    <property type="evidence" value="ECO:0007669"/>
    <property type="project" value="UniProtKB-SubCell"/>
</dbReference>
<protein>
    <recommendedName>
        <fullName evidence="6">Lipoprotein</fullName>
    </recommendedName>
</protein>
<feature type="chain" id="PRO_5031473816" description="Lipoprotein" evidence="8">
    <location>
        <begin position="19"/>
        <end position="276"/>
    </location>
</feature>
<dbReference type="SUPFAM" id="SSF53850">
    <property type="entry name" value="Periplasmic binding protein-like II"/>
    <property type="match status" value="1"/>
</dbReference>
<reference evidence="9 10" key="1">
    <citation type="submission" date="2019-11" db="EMBL/GenBank/DDBJ databases">
        <title>Bacillus lacus genome.</title>
        <authorList>
            <person name="Allen C.J."/>
            <person name="Newman J.D."/>
        </authorList>
    </citation>
    <scope>NUCLEOTIDE SEQUENCE [LARGE SCALE GENOMIC DNA]</scope>
    <source>
        <strain evidence="9 10">KCTC 33946</strain>
    </source>
</reference>
<organism evidence="9 10">
    <name type="scientific">Metabacillus lacus</name>
    <dbReference type="NCBI Taxonomy" id="1983721"/>
    <lineage>
        <taxon>Bacteria</taxon>
        <taxon>Bacillati</taxon>
        <taxon>Bacillota</taxon>
        <taxon>Bacilli</taxon>
        <taxon>Bacillales</taxon>
        <taxon>Bacillaceae</taxon>
        <taxon>Metabacillus</taxon>
    </lineage>
</organism>
<accession>A0A7X2IZH2</accession>
<dbReference type="Gene3D" id="3.40.190.10">
    <property type="entry name" value="Periplasmic binding protein-like II"/>
    <property type="match status" value="2"/>
</dbReference>
<dbReference type="RefSeq" id="WP_154307154.1">
    <property type="nucleotide sequence ID" value="NZ_WKKI01000010.1"/>
</dbReference>
<keyword evidence="3" id="KW-0472">Membrane</keyword>
<dbReference type="PANTHER" id="PTHR30429">
    <property type="entry name" value="D-METHIONINE-BINDING LIPOPROTEIN METQ"/>
    <property type="match status" value="1"/>
</dbReference>
<evidence type="ECO:0000256" key="1">
    <source>
        <dbReference type="ARBA" id="ARBA00004635"/>
    </source>
</evidence>
<name>A0A7X2IZH2_9BACI</name>
<proteinExistence type="inferred from homology"/>
<evidence type="ECO:0000256" key="7">
    <source>
        <dbReference type="PIRSR" id="PIRSR002854-1"/>
    </source>
</evidence>
<dbReference type="OrthoDB" id="9812878at2"/>
<keyword evidence="2 8" id="KW-0732">Signal</keyword>
<comment type="subcellular location">
    <subcellularLocation>
        <location evidence="1">Membrane</location>
        <topology evidence="1">Lipid-anchor</topology>
    </subcellularLocation>
</comment>
<keyword evidence="5 6" id="KW-0449">Lipoprotein</keyword>
<comment type="caution">
    <text evidence="9">The sequence shown here is derived from an EMBL/GenBank/DDBJ whole genome shotgun (WGS) entry which is preliminary data.</text>
</comment>
<evidence type="ECO:0000313" key="10">
    <source>
        <dbReference type="Proteomes" id="UP000448867"/>
    </source>
</evidence>
<dbReference type="CDD" id="cd13597">
    <property type="entry name" value="PBP2_lipoprotein_Tp32"/>
    <property type="match status" value="1"/>
</dbReference>
<feature type="signal peptide" evidence="8">
    <location>
        <begin position="1"/>
        <end position="18"/>
    </location>
</feature>
<dbReference type="PIRSF" id="PIRSF002854">
    <property type="entry name" value="MetQ"/>
    <property type="match status" value="1"/>
</dbReference>
<evidence type="ECO:0000256" key="6">
    <source>
        <dbReference type="PIRNR" id="PIRNR002854"/>
    </source>
</evidence>
<dbReference type="PROSITE" id="PS51257">
    <property type="entry name" value="PROKAR_LIPOPROTEIN"/>
    <property type="match status" value="1"/>
</dbReference>
<gene>
    <name evidence="9" type="ORF">GJU40_07490</name>
</gene>
<evidence type="ECO:0000256" key="4">
    <source>
        <dbReference type="ARBA" id="ARBA00023139"/>
    </source>
</evidence>
<evidence type="ECO:0000256" key="5">
    <source>
        <dbReference type="ARBA" id="ARBA00023288"/>
    </source>
</evidence>
<sequence length="276" mass="30105">MKKLVLSTVLALSTAALAACGGSNGGSGEGEDTSIKIGASPVPHAEILEEATSLLEEKGYQLEVVEFTDYILPNKSLDENELDANYFQHEPYLKSQIADNDYNFVSAGGVHIEPIGVYSQRHDSLENLPDGATILMSNSVADHGRMLSMLEEKGLITLNEGVEKREATVDDIAENPKNLQFKTDVEAALLTRAYENDEADAIMINGNYALDADLNPAEDSIALESPENNPYVNLIVVREGDENKDKIKALVEVLQSEEIQSFIEERYQGSVLSANK</sequence>
<dbReference type="Proteomes" id="UP000448867">
    <property type="component" value="Unassembled WGS sequence"/>
</dbReference>
<evidence type="ECO:0000256" key="8">
    <source>
        <dbReference type="SAM" id="SignalP"/>
    </source>
</evidence>
<comment type="similarity">
    <text evidence="6">Belongs to the nlpA lipoprotein family.</text>
</comment>
<evidence type="ECO:0000256" key="2">
    <source>
        <dbReference type="ARBA" id="ARBA00022729"/>
    </source>
</evidence>